<proteinExistence type="predicted"/>
<reference evidence="2 3" key="1">
    <citation type="journal article" date="2014" name="Agronomy (Basel)">
        <title>A Draft Genome Sequence for Ensete ventricosum, the Drought-Tolerant Tree Against Hunger.</title>
        <authorList>
            <person name="Harrison J."/>
            <person name="Moore K.A."/>
            <person name="Paszkiewicz K."/>
            <person name="Jones T."/>
            <person name="Grant M."/>
            <person name="Ambacheew D."/>
            <person name="Muzemil S."/>
            <person name="Studholme D.J."/>
        </authorList>
    </citation>
    <scope>NUCLEOTIDE SEQUENCE [LARGE SCALE GENOMIC DNA]</scope>
</reference>
<feature type="region of interest" description="Disordered" evidence="1">
    <location>
        <begin position="24"/>
        <end position="93"/>
    </location>
</feature>
<dbReference type="Proteomes" id="UP000287651">
    <property type="component" value="Unassembled WGS sequence"/>
</dbReference>
<organism evidence="2 3">
    <name type="scientific">Ensete ventricosum</name>
    <name type="common">Abyssinian banana</name>
    <name type="synonym">Musa ensete</name>
    <dbReference type="NCBI Taxonomy" id="4639"/>
    <lineage>
        <taxon>Eukaryota</taxon>
        <taxon>Viridiplantae</taxon>
        <taxon>Streptophyta</taxon>
        <taxon>Embryophyta</taxon>
        <taxon>Tracheophyta</taxon>
        <taxon>Spermatophyta</taxon>
        <taxon>Magnoliopsida</taxon>
        <taxon>Liliopsida</taxon>
        <taxon>Zingiberales</taxon>
        <taxon>Musaceae</taxon>
        <taxon>Ensete</taxon>
    </lineage>
</organism>
<feature type="non-terminal residue" evidence="2">
    <location>
        <position position="93"/>
    </location>
</feature>
<protein>
    <submittedName>
        <fullName evidence="2">Uncharacterized protein</fullName>
    </submittedName>
</protein>
<accession>A0A426Y829</accession>
<feature type="compositionally biased region" description="Basic and acidic residues" evidence="1">
    <location>
        <begin position="40"/>
        <end position="73"/>
    </location>
</feature>
<dbReference type="AlphaFoldDB" id="A0A426Y829"/>
<sequence length="93" mass="10612">MVSRHSSPLAAKECNFDLYYPVRAVRTGPPGDRPLPGDTTKIDRRRSIEGEIDHRRLIEGKEERSRRGEEERSTSFSACRRRPRVSHAPSPPS</sequence>
<evidence type="ECO:0000313" key="3">
    <source>
        <dbReference type="Proteomes" id="UP000287651"/>
    </source>
</evidence>
<evidence type="ECO:0000313" key="2">
    <source>
        <dbReference type="EMBL" id="RRT47870.1"/>
    </source>
</evidence>
<name>A0A426Y829_ENSVE</name>
<gene>
    <name evidence="2" type="ORF">B296_00053480</name>
</gene>
<dbReference type="EMBL" id="AMZH03014302">
    <property type="protein sequence ID" value="RRT47870.1"/>
    <property type="molecule type" value="Genomic_DNA"/>
</dbReference>
<comment type="caution">
    <text evidence="2">The sequence shown here is derived from an EMBL/GenBank/DDBJ whole genome shotgun (WGS) entry which is preliminary data.</text>
</comment>
<evidence type="ECO:0000256" key="1">
    <source>
        <dbReference type="SAM" id="MobiDB-lite"/>
    </source>
</evidence>